<dbReference type="Proteomes" id="UP001218188">
    <property type="component" value="Unassembled WGS sequence"/>
</dbReference>
<evidence type="ECO:0000313" key="3">
    <source>
        <dbReference type="EMBL" id="KAJ7031704.1"/>
    </source>
</evidence>
<dbReference type="InterPro" id="IPR011990">
    <property type="entry name" value="TPR-like_helical_dom_sf"/>
</dbReference>
<dbReference type="PANTHER" id="PTHR47691">
    <property type="entry name" value="REGULATOR-RELATED"/>
    <property type="match status" value="1"/>
</dbReference>
<evidence type="ECO:0000313" key="4">
    <source>
        <dbReference type="Proteomes" id="UP001218188"/>
    </source>
</evidence>
<dbReference type="Pfam" id="PF20703">
    <property type="entry name" value="nSTAND1"/>
    <property type="match status" value="1"/>
</dbReference>
<dbReference type="InterPro" id="IPR036537">
    <property type="entry name" value="Adaptor_Cbl_N_dom_sf"/>
</dbReference>
<feature type="coiled-coil region" evidence="1">
    <location>
        <begin position="38"/>
        <end position="75"/>
    </location>
</feature>
<accession>A0AAD6X4C4</accession>
<protein>
    <recommendedName>
        <fullName evidence="2">Novel STAND NTPase 1 domain-containing protein</fullName>
    </recommendedName>
</protein>
<dbReference type="PANTHER" id="PTHR47691:SF3">
    <property type="entry name" value="HTH-TYPE TRANSCRIPTIONAL REGULATOR RV0890C-RELATED"/>
    <property type="match status" value="1"/>
</dbReference>
<dbReference type="InterPro" id="IPR049052">
    <property type="entry name" value="nSTAND1"/>
</dbReference>
<sequence length="1078" mass="120659">MPHQPTVTKVRLNNISKCVAITANTFNVLVNMLKISGLEAISNTIQSLLKLLQTIKQEKNECAELMEHTHELLNAIIAVYIKSDTGAELPPSTLNQIVKFTETLHKIHTFVEAHQSGSKVKKFFRQGELAALLKDCKAGLQQGFDFFNIKTVDIMTNVREMQDQAQLRHQEILDILDTMSSSDSASSISKMYSGSYASSNSISMLPAEPKLFHGRDLELADILRLFRQGTPRIAILGAGGMGKTSLARIVVHHEEITTKYHGNRFFVTCDTASSKLELAGLIGAHLGLKPGKDLTRAVLQHFSMGPPTLLILDNLETVWEPTKSRKEIEEFLSLLTDINSLALVITMRGAERPSKVQWTRPFLPPLLPLAQDAARKMFIDIADDKYSLEEVDQVLSLTDNMPLSISLLAHLVDVEGCPEILSRWETEKTSLISEGYDKRSNLELSISLSLSSPRITSMPNSQDLLALLSMLPDGLSDVELKQTNFPIQDILGCRAALLCTALAYTDDHKHLKALVPIREYMGRLFPPMDQMIQPLLKHFHELLKSYSAAFGTTSATVPINRITSNYTNIQNILQTSLQREYHNVVDVIYCTCDFNHFSLRTGHGTTTLLADITTLLPSVGDHRMKAYSIAELFRSWRHHSISHSESLIAEALNHFKYFDDPDLEAKFHDILGWYYFAYNHISTAVQHGQHALSLAQSNGNYRGQCDALTTLGQIERFVGDHAAGQALAREAQMLAKISGDMYRETRGLCDEALCLMSLGEYPECMALTIRGRTILGLCGLSHGQLNYALLEIQGEVHKFKSEYVEAHNIQNQVLQQTANDNYQQGLSLMNIAEIEVLMGVSKTNIQKKIEASQVILRASGTAMMTIACDATQADLNLRERDRSSTLFCKCLQLSWGKHSEAVNYCLEKLADINRWEGCYHPTSWPAVFLANSLKAKERLGTYKGLQFLGDVFLRENDEATAISLFTLALEGFTRMDVHRSRAECMIRLGDISKKHGDLLKALELWETARPLFERSSQAKRVQNIDERLVGIGEDVREQHRSNLARLAELNAPTGNVEEAEEDLYESELEEEEAVLVVV</sequence>
<organism evidence="3 4">
    <name type="scientific">Mycena alexandri</name>
    <dbReference type="NCBI Taxonomy" id="1745969"/>
    <lineage>
        <taxon>Eukaryota</taxon>
        <taxon>Fungi</taxon>
        <taxon>Dikarya</taxon>
        <taxon>Basidiomycota</taxon>
        <taxon>Agaricomycotina</taxon>
        <taxon>Agaricomycetes</taxon>
        <taxon>Agaricomycetidae</taxon>
        <taxon>Agaricales</taxon>
        <taxon>Marasmiineae</taxon>
        <taxon>Mycenaceae</taxon>
        <taxon>Mycena</taxon>
    </lineage>
</organism>
<name>A0AAD6X4C4_9AGAR</name>
<evidence type="ECO:0000259" key="2">
    <source>
        <dbReference type="Pfam" id="PF20703"/>
    </source>
</evidence>
<keyword evidence="4" id="KW-1185">Reference proteome</keyword>
<dbReference type="EMBL" id="JARJCM010000079">
    <property type="protein sequence ID" value="KAJ7031704.1"/>
    <property type="molecule type" value="Genomic_DNA"/>
</dbReference>
<reference evidence="3" key="1">
    <citation type="submission" date="2023-03" db="EMBL/GenBank/DDBJ databases">
        <title>Massive genome expansion in bonnet fungi (Mycena s.s.) driven by repeated elements and novel gene families across ecological guilds.</title>
        <authorList>
            <consortium name="Lawrence Berkeley National Laboratory"/>
            <person name="Harder C.B."/>
            <person name="Miyauchi S."/>
            <person name="Viragh M."/>
            <person name="Kuo A."/>
            <person name="Thoen E."/>
            <person name="Andreopoulos B."/>
            <person name="Lu D."/>
            <person name="Skrede I."/>
            <person name="Drula E."/>
            <person name="Henrissat B."/>
            <person name="Morin E."/>
            <person name="Kohler A."/>
            <person name="Barry K."/>
            <person name="LaButti K."/>
            <person name="Morin E."/>
            <person name="Salamov A."/>
            <person name="Lipzen A."/>
            <person name="Mereny Z."/>
            <person name="Hegedus B."/>
            <person name="Baldrian P."/>
            <person name="Stursova M."/>
            <person name="Weitz H."/>
            <person name="Taylor A."/>
            <person name="Grigoriev I.V."/>
            <person name="Nagy L.G."/>
            <person name="Martin F."/>
            <person name="Kauserud H."/>
        </authorList>
    </citation>
    <scope>NUCLEOTIDE SEQUENCE</scope>
    <source>
        <strain evidence="3">CBHHK200</strain>
    </source>
</reference>
<comment type="caution">
    <text evidence="3">The sequence shown here is derived from an EMBL/GenBank/DDBJ whole genome shotgun (WGS) entry which is preliminary data.</text>
</comment>
<dbReference type="CDD" id="cd21037">
    <property type="entry name" value="MLKL_NTD"/>
    <property type="match status" value="1"/>
</dbReference>
<dbReference type="Gene3D" id="1.20.930.20">
    <property type="entry name" value="Adaptor protein Cbl, N-terminal domain"/>
    <property type="match status" value="1"/>
</dbReference>
<proteinExistence type="predicted"/>
<gene>
    <name evidence="3" type="ORF">C8F04DRAFT_676804</name>
</gene>
<dbReference type="AlphaFoldDB" id="A0AAD6X4C4"/>
<evidence type="ECO:0000256" key="1">
    <source>
        <dbReference type="SAM" id="Coils"/>
    </source>
</evidence>
<keyword evidence="1" id="KW-0175">Coiled coil</keyword>
<dbReference type="SUPFAM" id="SSF52540">
    <property type="entry name" value="P-loop containing nucleoside triphosphate hydrolases"/>
    <property type="match status" value="1"/>
</dbReference>
<dbReference type="GO" id="GO:0007166">
    <property type="term" value="P:cell surface receptor signaling pathway"/>
    <property type="evidence" value="ECO:0007669"/>
    <property type="project" value="InterPro"/>
</dbReference>
<feature type="domain" description="Novel STAND NTPase 1" evidence="2">
    <location>
        <begin position="208"/>
        <end position="348"/>
    </location>
</feature>
<dbReference type="InterPro" id="IPR059179">
    <property type="entry name" value="MLKL-like_MCAfunc"/>
</dbReference>
<dbReference type="InterPro" id="IPR027417">
    <property type="entry name" value="P-loop_NTPase"/>
</dbReference>
<dbReference type="Gene3D" id="1.25.40.10">
    <property type="entry name" value="Tetratricopeptide repeat domain"/>
    <property type="match status" value="2"/>
</dbReference>
<dbReference type="SUPFAM" id="SSF48452">
    <property type="entry name" value="TPR-like"/>
    <property type="match status" value="2"/>
</dbReference>
<dbReference type="Gene3D" id="3.40.50.300">
    <property type="entry name" value="P-loop containing nucleotide triphosphate hydrolases"/>
    <property type="match status" value="1"/>
</dbReference>